<keyword evidence="2" id="KW-1185">Reference proteome</keyword>
<evidence type="ECO:0000313" key="2">
    <source>
        <dbReference type="Proteomes" id="UP000476030"/>
    </source>
</evidence>
<organism evidence="1 2">
    <name type="scientific">Sneathiella litorea</name>
    <dbReference type="NCBI Taxonomy" id="2606216"/>
    <lineage>
        <taxon>Bacteria</taxon>
        <taxon>Pseudomonadati</taxon>
        <taxon>Pseudomonadota</taxon>
        <taxon>Alphaproteobacteria</taxon>
        <taxon>Sneathiellales</taxon>
        <taxon>Sneathiellaceae</taxon>
        <taxon>Sneathiella</taxon>
    </lineage>
</organism>
<comment type="caution">
    <text evidence="1">The sequence shown here is derived from an EMBL/GenBank/DDBJ whole genome shotgun (WGS) entry which is preliminary data.</text>
</comment>
<evidence type="ECO:0000313" key="1">
    <source>
        <dbReference type="EMBL" id="MZR29623.1"/>
    </source>
</evidence>
<proteinExistence type="predicted"/>
<name>A0A6L8W565_9PROT</name>
<dbReference type="AlphaFoldDB" id="A0A6L8W565"/>
<accession>A0A6L8W565</accession>
<dbReference type="Proteomes" id="UP000476030">
    <property type="component" value="Unassembled WGS sequence"/>
</dbReference>
<reference evidence="1 2" key="1">
    <citation type="submission" date="2019-12" db="EMBL/GenBank/DDBJ databases">
        <title>Snethiella sp. nov. sp. isolated from sea sand.</title>
        <authorList>
            <person name="Kim J."/>
            <person name="Jeong S.E."/>
            <person name="Jung H.S."/>
            <person name="Jeon C.O."/>
        </authorList>
    </citation>
    <scope>NUCLEOTIDE SEQUENCE [LARGE SCALE GENOMIC DNA]</scope>
    <source>
        <strain evidence="1 2">DP05</strain>
    </source>
</reference>
<dbReference type="EMBL" id="WTUW01000001">
    <property type="protein sequence ID" value="MZR29623.1"/>
    <property type="molecule type" value="Genomic_DNA"/>
</dbReference>
<sequence length="63" mass="7055">MEVNGASILQDLNRTLQKFRAGMISESQATKEMTILNAMLRAYDVTELQRKVEALEAVVGSRK</sequence>
<protein>
    <submittedName>
        <fullName evidence="1">Uncharacterized protein</fullName>
    </submittedName>
</protein>
<gene>
    <name evidence="1" type="ORF">GQE98_03145</name>
</gene>